<dbReference type="AlphaFoldDB" id="D9R3F4"/>
<dbReference type="STRING" id="610130.Closa_2330"/>
<dbReference type="HOGENOM" id="CLU_1988814_0_0_9"/>
<evidence type="ECO:0000313" key="3">
    <source>
        <dbReference type="Proteomes" id="UP000001662"/>
    </source>
</evidence>
<feature type="transmembrane region" description="Helical" evidence="1">
    <location>
        <begin position="30"/>
        <end position="55"/>
    </location>
</feature>
<evidence type="ECO:0000313" key="2">
    <source>
        <dbReference type="EMBL" id="ADL04903.1"/>
    </source>
</evidence>
<dbReference type="InterPro" id="IPR036259">
    <property type="entry name" value="MFS_trans_sf"/>
</dbReference>
<dbReference type="Proteomes" id="UP000001662">
    <property type="component" value="Chromosome"/>
</dbReference>
<feature type="transmembrane region" description="Helical" evidence="1">
    <location>
        <begin position="67"/>
        <end position="86"/>
    </location>
</feature>
<keyword evidence="1" id="KW-0472">Membrane</keyword>
<protein>
    <submittedName>
        <fullName evidence="2">Major facilitator transporter</fullName>
    </submittedName>
</protein>
<dbReference type="EMBL" id="CP002109">
    <property type="protein sequence ID" value="ADL04903.1"/>
    <property type="molecule type" value="Genomic_DNA"/>
</dbReference>
<feature type="transmembrane region" description="Helical" evidence="1">
    <location>
        <begin position="5"/>
        <end position="24"/>
    </location>
</feature>
<dbReference type="SUPFAM" id="SSF103473">
    <property type="entry name" value="MFS general substrate transporter"/>
    <property type="match status" value="1"/>
</dbReference>
<reference evidence="2" key="1">
    <citation type="submission" date="2010-07" db="EMBL/GenBank/DDBJ databases">
        <title>Complete sequence of Clostridium saccharolyticum WM1.</title>
        <authorList>
            <consortium name="US DOE Joint Genome Institute"/>
            <person name="Lucas S."/>
            <person name="Copeland A."/>
            <person name="Lapidus A."/>
            <person name="Cheng J.-F."/>
            <person name="Bruce D."/>
            <person name="Goodwin L."/>
            <person name="Pitluck S."/>
            <person name="Chertkov O."/>
            <person name="Detter J.C."/>
            <person name="Han C."/>
            <person name="Tapia R."/>
            <person name="Land M."/>
            <person name="Hauser L."/>
            <person name="Chang Y.-J."/>
            <person name="Jeffries C."/>
            <person name="Kyrpides N."/>
            <person name="Ivanova N."/>
            <person name="Mikhailova N."/>
            <person name="Mouttaki H."/>
            <person name="Lin L."/>
            <person name="Zhou J."/>
            <person name="Hemme C.L."/>
            <person name="Woyke T."/>
        </authorList>
    </citation>
    <scope>NUCLEOTIDE SEQUENCE [LARGE SCALE GENOMIC DNA]</scope>
    <source>
        <strain evidence="2">WM1</strain>
    </source>
</reference>
<proteinExistence type="predicted"/>
<dbReference type="RefSeq" id="WP_013272989.1">
    <property type="nucleotide sequence ID" value="NC_014376.1"/>
</dbReference>
<dbReference type="KEGG" id="csh:Closa_2330"/>
<keyword evidence="1" id="KW-1133">Transmembrane helix</keyword>
<feature type="transmembrane region" description="Helical" evidence="1">
    <location>
        <begin position="92"/>
        <end position="114"/>
    </location>
</feature>
<keyword evidence="1" id="KW-0812">Transmembrane</keyword>
<name>D9R3F4_LACSW</name>
<evidence type="ECO:0000256" key="1">
    <source>
        <dbReference type="SAM" id="Phobius"/>
    </source>
</evidence>
<accession>D9R3F4</accession>
<dbReference type="Gene3D" id="1.20.1250.20">
    <property type="entry name" value="MFS general substrate transporter like domains"/>
    <property type="match status" value="1"/>
</dbReference>
<sequence length="125" mass="13616">METTAILFVISFFSILFLIIFEGVSLVWSLVFFAVTTSCMMGINVMLVSFIPSYFIRFGKVSTVSGLLNSTVYIGSSLAVYGLGALADSAGWSFILKFLCMVAAIGILGSLICVPRWKKFLKENG</sequence>
<dbReference type="PaxDb" id="610130-Closa_2330"/>
<keyword evidence="3" id="KW-1185">Reference proteome</keyword>
<gene>
    <name evidence="2" type="ordered locus">Closa_2330</name>
</gene>
<organism evidence="2 3">
    <name type="scientific">Lacrimispora saccharolytica (strain ATCC 35040 / DSM 2544 / NRCC 2533 / WM1)</name>
    <name type="common">Clostridium saccharolyticum</name>
    <dbReference type="NCBI Taxonomy" id="610130"/>
    <lineage>
        <taxon>Bacteria</taxon>
        <taxon>Bacillati</taxon>
        <taxon>Bacillota</taxon>
        <taxon>Clostridia</taxon>
        <taxon>Lachnospirales</taxon>
        <taxon>Lachnospiraceae</taxon>
        <taxon>Lacrimispora</taxon>
    </lineage>
</organism>